<keyword evidence="1" id="KW-0677">Repeat</keyword>
<dbReference type="AlphaFoldDB" id="A0A1C6YHZ8"/>
<dbReference type="SUPFAM" id="SSF82185">
    <property type="entry name" value="Histone H3 K4-specific methyltransferase SET7/9 N-terminal domain"/>
    <property type="match status" value="2"/>
</dbReference>
<sequence>MAKNKNKKSKLKLFKDDGIPSTSLKNYTGIGTVIFYPCKNYKTQEKYYGNFLLGKKHGYGEYEYLNGDLYQGSFEHNKKNGIGTYFFNNYTNKKKEKKKIRETSQSSNNEESENESNESMSEGSKSKSSENLDNKEEEESEERESEGSESKGSKSEESESKESEDEKSKSEESKSEESKSEESKSEESKSEESENEGSENGESENEGSENEGSKSKKDSEKERNKKKKKLSEKLLSLMQDSNKLKTKKEITCNTKEGKSYYYGNYSNGMKHDEGLMVYKNGDVYVGTWRFGKKNGYGKYIYKKCKSVLEGHWENGYLSHGKWILPNGTYFIGNFKNNEPTGDGVWYFKDGAQLNVHYYKDEKKYKKKNEQTNNKTSDLDVCLNCKPLYITYTRSSF</sequence>
<dbReference type="Pfam" id="PF02493">
    <property type="entry name" value="MORN"/>
    <property type="match status" value="5"/>
</dbReference>
<dbReference type="PANTHER" id="PTHR43215:SF14">
    <property type="entry name" value="RADIAL SPOKE HEAD 1 HOMOLOG"/>
    <property type="match status" value="1"/>
</dbReference>
<feature type="compositionally biased region" description="Acidic residues" evidence="2">
    <location>
        <begin position="135"/>
        <end position="144"/>
    </location>
</feature>
<feature type="compositionally biased region" description="Basic and acidic residues" evidence="2">
    <location>
        <begin position="211"/>
        <end position="223"/>
    </location>
</feature>
<evidence type="ECO:0000256" key="2">
    <source>
        <dbReference type="SAM" id="MobiDB-lite"/>
    </source>
</evidence>
<dbReference type="Proteomes" id="UP000507536">
    <property type="component" value="Chromosome 12"/>
</dbReference>
<dbReference type="Gene3D" id="2.20.110.10">
    <property type="entry name" value="Histone H3 K4-specific methyltransferase SET7/9 N-terminal domain"/>
    <property type="match status" value="1"/>
</dbReference>
<organism evidence="3 4">
    <name type="scientific">Plasmodium chabaudi adami</name>
    <dbReference type="NCBI Taxonomy" id="5826"/>
    <lineage>
        <taxon>Eukaryota</taxon>
        <taxon>Sar</taxon>
        <taxon>Alveolata</taxon>
        <taxon>Apicomplexa</taxon>
        <taxon>Aconoidasida</taxon>
        <taxon>Haemosporida</taxon>
        <taxon>Plasmodiidae</taxon>
        <taxon>Plasmodium</taxon>
        <taxon>Plasmodium (Vinckeia)</taxon>
    </lineage>
</organism>
<dbReference type="PANTHER" id="PTHR43215">
    <property type="entry name" value="RADIAL SPOKE HEAD 1 HOMOLOG"/>
    <property type="match status" value="1"/>
</dbReference>
<dbReference type="InterPro" id="IPR003409">
    <property type="entry name" value="MORN"/>
</dbReference>
<dbReference type="SMART" id="SM00698">
    <property type="entry name" value="MORN"/>
    <property type="match status" value="5"/>
</dbReference>
<evidence type="ECO:0008006" key="5">
    <source>
        <dbReference type="Google" id="ProtNLM"/>
    </source>
</evidence>
<evidence type="ECO:0000313" key="4">
    <source>
        <dbReference type="Proteomes" id="UP000507536"/>
    </source>
</evidence>
<protein>
    <recommendedName>
        <fullName evidence="5">MORN repeat protein</fullName>
    </recommendedName>
</protein>
<reference evidence="3 4" key="1">
    <citation type="submission" date="2016-08" db="EMBL/GenBank/DDBJ databases">
        <authorList>
            <consortium name="Pathogen Informatics"/>
        </authorList>
    </citation>
    <scope>NUCLEOTIDE SEQUENCE [LARGE SCALE GENOMIC DNA]</scope>
    <source>
        <strain evidence="3 4">DS</strain>
    </source>
</reference>
<name>A0A1C6YHZ8_PLACE</name>
<feature type="compositionally biased region" description="Basic and acidic residues" evidence="2">
    <location>
        <begin position="145"/>
        <end position="192"/>
    </location>
</feature>
<feature type="region of interest" description="Disordered" evidence="2">
    <location>
        <begin position="94"/>
        <end position="232"/>
    </location>
</feature>
<proteinExistence type="predicted"/>
<feature type="compositionally biased region" description="Acidic residues" evidence="2">
    <location>
        <begin position="193"/>
        <end position="209"/>
    </location>
</feature>
<accession>A0A1C6YHZ8</accession>
<gene>
    <name evidence="3" type="ORF">PCHDS_000316000</name>
</gene>
<evidence type="ECO:0000313" key="3">
    <source>
        <dbReference type="EMBL" id="SCM23004.1"/>
    </source>
</evidence>
<feature type="compositionally biased region" description="Basic and acidic residues" evidence="2">
    <location>
        <begin position="124"/>
        <end position="134"/>
    </location>
</feature>
<evidence type="ECO:0000256" key="1">
    <source>
        <dbReference type="ARBA" id="ARBA00022737"/>
    </source>
</evidence>
<dbReference type="EMBL" id="LT608192">
    <property type="protein sequence ID" value="SCM23004.1"/>
    <property type="molecule type" value="Genomic_DNA"/>
</dbReference>